<accession>A0AAV6UDE5</accession>
<proteinExistence type="predicted"/>
<evidence type="ECO:0000256" key="1">
    <source>
        <dbReference type="SAM" id="MobiDB-lite"/>
    </source>
</evidence>
<feature type="region of interest" description="Disordered" evidence="1">
    <location>
        <begin position="28"/>
        <end position="61"/>
    </location>
</feature>
<dbReference type="AlphaFoldDB" id="A0AAV6UDE5"/>
<evidence type="ECO:0000313" key="3">
    <source>
        <dbReference type="Proteomes" id="UP000827092"/>
    </source>
</evidence>
<feature type="compositionally biased region" description="Basic and acidic residues" evidence="1">
    <location>
        <begin position="34"/>
        <end position="50"/>
    </location>
</feature>
<dbReference type="Proteomes" id="UP000827092">
    <property type="component" value="Unassembled WGS sequence"/>
</dbReference>
<protein>
    <submittedName>
        <fullName evidence="2">Uncharacterized protein</fullName>
    </submittedName>
</protein>
<name>A0AAV6UDE5_9ARAC</name>
<comment type="caution">
    <text evidence="2">The sequence shown here is derived from an EMBL/GenBank/DDBJ whole genome shotgun (WGS) entry which is preliminary data.</text>
</comment>
<sequence>MIGNWHIMDCVIEIAFIPVDVEGQEVAEGCRSSNIRENDPPSARTRENKRTRNHYKGNQKGSQHMLAWIHRQVNNTVVSEIQREVR</sequence>
<dbReference type="EMBL" id="JAFNEN010000492">
    <property type="protein sequence ID" value="KAG8181868.1"/>
    <property type="molecule type" value="Genomic_DNA"/>
</dbReference>
<organism evidence="2 3">
    <name type="scientific">Oedothorax gibbosus</name>
    <dbReference type="NCBI Taxonomy" id="931172"/>
    <lineage>
        <taxon>Eukaryota</taxon>
        <taxon>Metazoa</taxon>
        <taxon>Ecdysozoa</taxon>
        <taxon>Arthropoda</taxon>
        <taxon>Chelicerata</taxon>
        <taxon>Arachnida</taxon>
        <taxon>Araneae</taxon>
        <taxon>Araneomorphae</taxon>
        <taxon>Entelegynae</taxon>
        <taxon>Araneoidea</taxon>
        <taxon>Linyphiidae</taxon>
        <taxon>Erigoninae</taxon>
        <taxon>Oedothorax</taxon>
    </lineage>
</organism>
<reference evidence="2 3" key="1">
    <citation type="journal article" date="2022" name="Nat. Ecol. Evol.">
        <title>A masculinizing supergene underlies an exaggerated male reproductive morph in a spider.</title>
        <authorList>
            <person name="Hendrickx F."/>
            <person name="De Corte Z."/>
            <person name="Sonet G."/>
            <person name="Van Belleghem S.M."/>
            <person name="Kostlbacher S."/>
            <person name="Vangestel C."/>
        </authorList>
    </citation>
    <scope>NUCLEOTIDE SEQUENCE [LARGE SCALE GENOMIC DNA]</scope>
    <source>
        <strain evidence="2">W744_W776</strain>
    </source>
</reference>
<keyword evidence="3" id="KW-1185">Reference proteome</keyword>
<evidence type="ECO:0000313" key="2">
    <source>
        <dbReference type="EMBL" id="KAG8181868.1"/>
    </source>
</evidence>
<gene>
    <name evidence="2" type="ORF">JTE90_023606</name>
</gene>